<protein>
    <submittedName>
        <fullName evidence="4">Beta-1,4 N-acetylgalactosaminyltransferase 2-like</fullName>
    </submittedName>
</protein>
<evidence type="ECO:0000313" key="3">
    <source>
        <dbReference type="Proteomes" id="UP000001554"/>
    </source>
</evidence>
<dbReference type="OMA" id="EKECVCT"/>
<keyword evidence="3" id="KW-1185">Reference proteome</keyword>
<dbReference type="InterPro" id="IPR029044">
    <property type="entry name" value="Nucleotide-diphossugar_trans"/>
</dbReference>
<reference evidence="3" key="1">
    <citation type="journal article" date="2020" name="Nat. Ecol. Evol.">
        <title>Deeply conserved synteny resolves early events in vertebrate evolution.</title>
        <authorList>
            <person name="Simakov O."/>
            <person name="Marletaz F."/>
            <person name="Yue J.X."/>
            <person name="O'Connell B."/>
            <person name="Jenkins J."/>
            <person name="Brandt A."/>
            <person name="Calef R."/>
            <person name="Tung C.H."/>
            <person name="Huang T.K."/>
            <person name="Schmutz J."/>
            <person name="Satoh N."/>
            <person name="Yu J.K."/>
            <person name="Putnam N.H."/>
            <person name="Green R.E."/>
            <person name="Rokhsar D.S."/>
        </authorList>
    </citation>
    <scope>NUCLEOTIDE SEQUENCE [LARGE SCALE GENOMIC DNA]</scope>
    <source>
        <strain evidence="3">S238N-H82</strain>
    </source>
</reference>
<reference evidence="4" key="2">
    <citation type="submission" date="2025-08" db="UniProtKB">
        <authorList>
            <consortium name="RefSeq"/>
        </authorList>
    </citation>
    <scope>IDENTIFICATION</scope>
    <source>
        <strain evidence="4">S238N-H82</strain>
        <tissue evidence="4">Testes</tissue>
    </source>
</reference>
<gene>
    <name evidence="4" type="primary">LOC118425165</name>
</gene>
<dbReference type="CDD" id="cd00761">
    <property type="entry name" value="Glyco_tranf_GTA_type"/>
    <property type="match status" value="1"/>
</dbReference>
<dbReference type="AlphaFoldDB" id="A0A9J7N4L5"/>
<dbReference type="Pfam" id="PF00535">
    <property type="entry name" value="Glycos_transf_2"/>
    <property type="match status" value="1"/>
</dbReference>
<dbReference type="OrthoDB" id="10001384at2759"/>
<dbReference type="RefSeq" id="XP_035689885.1">
    <property type="nucleotide sequence ID" value="XM_035833992.1"/>
</dbReference>
<keyword evidence="1" id="KW-0812">Transmembrane</keyword>
<dbReference type="PANTHER" id="PTHR15046">
    <property type="entry name" value="GLYCO_TRANS_2-LIKE DOMAIN-CONTAINING PROTEIN"/>
    <property type="match status" value="1"/>
</dbReference>
<dbReference type="Proteomes" id="UP000001554">
    <property type="component" value="Chromosome 10"/>
</dbReference>
<dbReference type="PANTHER" id="PTHR15046:SF3">
    <property type="entry name" value="BETA-1,4 N-ACETYLGALACTOSAMINYLTRANSFERASE 2-LIKE"/>
    <property type="match status" value="1"/>
</dbReference>
<keyword evidence="1" id="KW-0472">Membrane</keyword>
<organism evidence="3 4">
    <name type="scientific">Branchiostoma floridae</name>
    <name type="common">Florida lancelet</name>
    <name type="synonym">Amphioxus</name>
    <dbReference type="NCBI Taxonomy" id="7739"/>
    <lineage>
        <taxon>Eukaryota</taxon>
        <taxon>Metazoa</taxon>
        <taxon>Chordata</taxon>
        <taxon>Cephalochordata</taxon>
        <taxon>Leptocardii</taxon>
        <taxon>Amphioxiformes</taxon>
        <taxon>Branchiostomatidae</taxon>
        <taxon>Branchiostoma</taxon>
    </lineage>
</organism>
<name>A0A9J7N4L5_BRAFL</name>
<dbReference type="Gene3D" id="3.90.550.10">
    <property type="entry name" value="Spore Coat Polysaccharide Biosynthesis Protein SpsA, Chain A"/>
    <property type="match status" value="1"/>
</dbReference>
<dbReference type="KEGG" id="bfo:118425165"/>
<dbReference type="SUPFAM" id="SSF53448">
    <property type="entry name" value="Nucleotide-diphospho-sugar transferases"/>
    <property type="match status" value="1"/>
</dbReference>
<feature type="transmembrane region" description="Helical" evidence="1">
    <location>
        <begin position="522"/>
        <end position="541"/>
    </location>
</feature>
<keyword evidence="1" id="KW-1133">Transmembrane helix</keyword>
<dbReference type="GeneID" id="118425165"/>
<sequence>MFIQAVDRKLLLVAITSFIIGNTLATLWCWIPALNCNTDQPMGTSHVIRKPRAPAGYEIKAILLTPQLGKENNNLPSDPRVTEYIGEKECVCTGKWHKDFFSPAKWKERQKNQQASLERYTRRRSKFKDFPNQVDGFSPISYPAHGLYVQPLRAVQMEGLQIEWFDGKKHFSGAELEVKLHSRRGIFKLLADVETVKVDGVKTADLVIRTSNPSLLNLQLQQVVYQNTEFDGNMFDIVEVYFDKFNATIPIHIQHRQVTWLFEQGAGRVQDRVTVVVKAFLRYDHVRQLIDSFRRFYPGTRIIVADDSPEERYQDVKEDYTDHYRMPEHAGFFAGRNLGLSQVTTEYFLYMDDDHYLRPSTKLETLVALLDSTDFHVASGAYEDLEEFASAIRVVGNRTHACFEKLRKHYHEIDGFPDCYAADHTENFFLASTAEVKAVGFDPNPAQARVGHQEFFTAALGRLRIAVCRFVIVGHNKSAEPDPLYEKYRRTDRKYRDMRTTHNLYRDNLTCTGLKYPRIETYALHMMISAVIIICGVYMVTEL</sequence>
<evidence type="ECO:0000313" key="4">
    <source>
        <dbReference type="RefSeq" id="XP_035689885.1"/>
    </source>
</evidence>
<feature type="domain" description="Glycosyltransferase 2-like" evidence="2">
    <location>
        <begin position="274"/>
        <end position="381"/>
    </location>
</feature>
<accession>A0A9J7N4L5</accession>
<evidence type="ECO:0000256" key="1">
    <source>
        <dbReference type="SAM" id="Phobius"/>
    </source>
</evidence>
<dbReference type="InterPro" id="IPR001173">
    <property type="entry name" value="Glyco_trans_2-like"/>
</dbReference>
<proteinExistence type="predicted"/>
<evidence type="ECO:0000259" key="2">
    <source>
        <dbReference type="Pfam" id="PF00535"/>
    </source>
</evidence>